<organism evidence="2 3">
    <name type="scientific">Collinsella stercoris DSM 13279</name>
    <dbReference type="NCBI Taxonomy" id="445975"/>
    <lineage>
        <taxon>Bacteria</taxon>
        <taxon>Bacillati</taxon>
        <taxon>Actinomycetota</taxon>
        <taxon>Coriobacteriia</taxon>
        <taxon>Coriobacteriales</taxon>
        <taxon>Coriobacteriaceae</taxon>
        <taxon>Collinsella</taxon>
    </lineage>
</organism>
<evidence type="ECO:0000313" key="2">
    <source>
        <dbReference type="EMBL" id="EEA90969.1"/>
    </source>
</evidence>
<reference evidence="2 3" key="2">
    <citation type="submission" date="2008-10" db="EMBL/GenBank/DDBJ databases">
        <authorList>
            <person name="Fulton L."/>
            <person name="Clifton S."/>
            <person name="Fulton B."/>
            <person name="Xu J."/>
            <person name="Minx P."/>
            <person name="Pepin K.H."/>
            <person name="Johnson M."/>
            <person name="Thiruvilangam P."/>
            <person name="Bhonagiri V."/>
            <person name="Nash W.E."/>
            <person name="Mardis E.R."/>
            <person name="Wilson R.K."/>
        </authorList>
    </citation>
    <scope>NUCLEOTIDE SEQUENCE [LARGE SCALE GENOMIC DNA]</scope>
    <source>
        <strain evidence="2 3">DSM 13279</strain>
    </source>
</reference>
<dbReference type="EMBL" id="ABXJ01000049">
    <property type="protein sequence ID" value="EEA90969.1"/>
    <property type="molecule type" value="Genomic_DNA"/>
</dbReference>
<evidence type="ECO:0000256" key="1">
    <source>
        <dbReference type="SAM" id="MobiDB-lite"/>
    </source>
</evidence>
<gene>
    <name evidence="2" type="ORF">COLSTE_00813</name>
</gene>
<sequence>MGRSSCPANRKTPAHQQETDTPTRRLRTNKALARCAKTAV</sequence>
<proteinExistence type="predicted"/>
<name>B6G9S2_9ACTN</name>
<dbReference type="HOGENOM" id="CLU_3288014_0_0_11"/>
<dbReference type="AlphaFoldDB" id="B6G9S2"/>
<comment type="caution">
    <text evidence="2">The sequence shown here is derived from an EMBL/GenBank/DDBJ whole genome shotgun (WGS) entry which is preliminary data.</text>
</comment>
<reference evidence="2 3" key="1">
    <citation type="submission" date="2008-10" db="EMBL/GenBank/DDBJ databases">
        <title>Draft genome sequence of Collinsella stercoris (DSM 13279).</title>
        <authorList>
            <person name="Sudarsanam P."/>
            <person name="Ley R."/>
            <person name="Guruge J."/>
            <person name="Turnbaugh P.J."/>
            <person name="Mahowald M."/>
            <person name="Liep D."/>
            <person name="Gordon J."/>
        </authorList>
    </citation>
    <scope>NUCLEOTIDE SEQUENCE [LARGE SCALE GENOMIC DNA]</scope>
    <source>
        <strain evidence="2 3">DSM 13279</strain>
    </source>
</reference>
<dbReference type="Proteomes" id="UP000003560">
    <property type="component" value="Unassembled WGS sequence"/>
</dbReference>
<feature type="region of interest" description="Disordered" evidence="1">
    <location>
        <begin position="1"/>
        <end position="27"/>
    </location>
</feature>
<accession>B6G9S2</accession>
<protein>
    <submittedName>
        <fullName evidence="2">Uncharacterized protein</fullName>
    </submittedName>
</protein>
<evidence type="ECO:0000313" key="3">
    <source>
        <dbReference type="Proteomes" id="UP000003560"/>
    </source>
</evidence>
<keyword evidence="3" id="KW-1185">Reference proteome</keyword>